<keyword evidence="7" id="KW-0732">Signal</keyword>
<evidence type="ECO:0000256" key="2">
    <source>
        <dbReference type="ARBA" id="ARBA00022723"/>
    </source>
</evidence>
<comment type="similarity">
    <text evidence="1">Belongs to the multicopper oxidase family.</text>
</comment>
<evidence type="ECO:0000256" key="6">
    <source>
        <dbReference type="ARBA" id="ARBA00023180"/>
    </source>
</evidence>
<evidence type="ECO:0000256" key="4">
    <source>
        <dbReference type="ARBA" id="ARBA00023008"/>
    </source>
</evidence>
<proteinExistence type="inferred from homology"/>
<evidence type="ECO:0000256" key="1">
    <source>
        <dbReference type="ARBA" id="ARBA00010609"/>
    </source>
</evidence>
<dbReference type="SUPFAM" id="SSF49503">
    <property type="entry name" value="Cupredoxins"/>
    <property type="match status" value="3"/>
</dbReference>
<dbReference type="PROSITE" id="PS00080">
    <property type="entry name" value="MULTICOPPER_OXIDASE2"/>
    <property type="match status" value="1"/>
</dbReference>
<dbReference type="InterPro" id="IPR002355">
    <property type="entry name" value="Cu_oxidase_Cu_BS"/>
</dbReference>
<evidence type="ECO:0000259" key="8">
    <source>
        <dbReference type="Pfam" id="PF00394"/>
    </source>
</evidence>
<evidence type="ECO:0000259" key="10">
    <source>
        <dbReference type="Pfam" id="PF07732"/>
    </source>
</evidence>
<evidence type="ECO:0000256" key="3">
    <source>
        <dbReference type="ARBA" id="ARBA00023002"/>
    </source>
</evidence>
<keyword evidence="4" id="KW-0186">Copper</keyword>
<dbReference type="Pfam" id="PF00394">
    <property type="entry name" value="Cu-oxidase"/>
    <property type="match status" value="1"/>
</dbReference>
<dbReference type="Pfam" id="PF07732">
    <property type="entry name" value="Cu-oxidase_3"/>
    <property type="match status" value="1"/>
</dbReference>
<evidence type="ECO:0000256" key="5">
    <source>
        <dbReference type="ARBA" id="ARBA00023157"/>
    </source>
</evidence>
<dbReference type="AlphaFoldDB" id="A0A284RMQ5"/>
<organism evidence="11 12">
    <name type="scientific">Armillaria ostoyae</name>
    <name type="common">Armillaria root rot fungus</name>
    <dbReference type="NCBI Taxonomy" id="47428"/>
    <lineage>
        <taxon>Eukaryota</taxon>
        <taxon>Fungi</taxon>
        <taxon>Dikarya</taxon>
        <taxon>Basidiomycota</taxon>
        <taxon>Agaricomycotina</taxon>
        <taxon>Agaricomycetes</taxon>
        <taxon>Agaricomycetidae</taxon>
        <taxon>Agaricales</taxon>
        <taxon>Marasmiineae</taxon>
        <taxon>Physalacriaceae</taxon>
        <taxon>Armillaria</taxon>
    </lineage>
</organism>
<reference evidence="12" key="1">
    <citation type="journal article" date="2017" name="Nat. Ecol. Evol.">
        <title>Genome expansion and lineage-specific genetic innovations in the forest pathogenic fungi Armillaria.</title>
        <authorList>
            <person name="Sipos G."/>
            <person name="Prasanna A.N."/>
            <person name="Walter M.C."/>
            <person name="O'Connor E."/>
            <person name="Balint B."/>
            <person name="Krizsan K."/>
            <person name="Kiss B."/>
            <person name="Hess J."/>
            <person name="Varga T."/>
            <person name="Slot J."/>
            <person name="Riley R."/>
            <person name="Boka B."/>
            <person name="Rigling D."/>
            <person name="Barry K."/>
            <person name="Lee J."/>
            <person name="Mihaltcheva S."/>
            <person name="LaButti K."/>
            <person name="Lipzen A."/>
            <person name="Waldron R."/>
            <person name="Moloney N.M."/>
            <person name="Sperisen C."/>
            <person name="Kredics L."/>
            <person name="Vagvoelgyi C."/>
            <person name="Patrignani A."/>
            <person name="Fitzpatrick D."/>
            <person name="Nagy I."/>
            <person name="Doyle S."/>
            <person name="Anderson J.B."/>
            <person name="Grigoriev I.V."/>
            <person name="Gueldener U."/>
            <person name="Muensterkoetter M."/>
            <person name="Nagy L.G."/>
        </authorList>
    </citation>
    <scope>NUCLEOTIDE SEQUENCE [LARGE SCALE GENOMIC DNA]</scope>
    <source>
        <strain evidence="12">C18/9</strain>
    </source>
</reference>
<dbReference type="PROSITE" id="PS00079">
    <property type="entry name" value="MULTICOPPER_OXIDASE1"/>
    <property type="match status" value="2"/>
</dbReference>
<dbReference type="EMBL" id="FUEG01000011">
    <property type="protein sequence ID" value="SJL10056.1"/>
    <property type="molecule type" value="Genomic_DNA"/>
</dbReference>
<dbReference type="OMA" id="FRMEVDY"/>
<feature type="domain" description="Plastocyanin-like" evidence="8">
    <location>
        <begin position="185"/>
        <end position="337"/>
    </location>
</feature>
<evidence type="ECO:0000313" key="11">
    <source>
        <dbReference type="EMBL" id="SJL10056.1"/>
    </source>
</evidence>
<dbReference type="STRING" id="47428.A0A284RMQ5"/>
<feature type="domain" description="Plastocyanin-like" evidence="10">
    <location>
        <begin position="72"/>
        <end position="172"/>
    </location>
</feature>
<sequence length="569" mass="62061">MLKYLATSIVVVLGLAPLVYAGQVHYDLVVGNAVASPDSFERKRVQLLHALICFLTRRVSSVLAGFTSETLQFPGPLITAKRGDIITVNVKNELSSPNMRASTSINWSGLLQLGHPEFDGTSFVTQCPIAPNTSFTYTIDTGNQAGTFLYRSGLGIQYVDGLRGPLIIYDPKDPHLHLYDVDDDSTIFQLGEWYHGFSTDDFNTFQATGSIPIYDAGLINGVGRMQGGPEVLFGVFNVVSGTRYRLRLISNAPRAVFGFFIDQHNLTVIEEDGVSTEPVEVEGLELYPGVSTLLTVRYSVVFAADQPVGNYWLRSFPRGGTQTKNPNCLAIVRYAGAPLEDPTTSQANITLLKETQLHPLINPGSPGGPDAEPDVNITLNFTTGATAENPLDTWRINDISYKDPSIPTLTQIMNNNDIFPEDSHIIALPPNALVQMVMPLGEDGGGHPMHIHGTTFDVIQPGDSGGVKNFANPSRRDVIPVIGDTTVIRFRTPAVGACELNQKHDLTNACSAGPGKGVFHVHCHIIWHAEAGLQMTLISDPNVVRETVRPSREWNDLCDKYNSLPAELR</sequence>
<protein>
    <submittedName>
        <fullName evidence="11">Related to Laccase-1</fullName>
    </submittedName>
</protein>
<dbReference type="InterPro" id="IPR011706">
    <property type="entry name" value="Cu-oxidase_C"/>
</dbReference>
<feature type="chain" id="PRO_5013057845" evidence="7">
    <location>
        <begin position="22"/>
        <end position="569"/>
    </location>
</feature>
<dbReference type="InterPro" id="IPR033138">
    <property type="entry name" value="Cu_oxidase_CS"/>
</dbReference>
<name>A0A284RMQ5_ARMOS</name>
<gene>
    <name evidence="11" type="ORF">ARMOST_13438</name>
</gene>
<evidence type="ECO:0000313" key="12">
    <source>
        <dbReference type="Proteomes" id="UP000219338"/>
    </source>
</evidence>
<dbReference type="InterPro" id="IPR001117">
    <property type="entry name" value="Cu-oxidase_2nd"/>
</dbReference>
<dbReference type="InterPro" id="IPR011707">
    <property type="entry name" value="Cu-oxidase-like_N"/>
</dbReference>
<keyword evidence="12" id="KW-1185">Reference proteome</keyword>
<evidence type="ECO:0000256" key="7">
    <source>
        <dbReference type="SAM" id="SignalP"/>
    </source>
</evidence>
<dbReference type="PANTHER" id="PTHR11709:SF511">
    <property type="entry name" value="LACCASE"/>
    <property type="match status" value="1"/>
</dbReference>
<evidence type="ECO:0000259" key="9">
    <source>
        <dbReference type="Pfam" id="PF07731"/>
    </source>
</evidence>
<dbReference type="Proteomes" id="UP000219338">
    <property type="component" value="Unassembled WGS sequence"/>
</dbReference>
<keyword evidence="3" id="KW-0560">Oxidoreductase</keyword>
<feature type="domain" description="Plastocyanin-like" evidence="9">
    <location>
        <begin position="404"/>
        <end position="541"/>
    </location>
</feature>
<feature type="signal peptide" evidence="7">
    <location>
        <begin position="1"/>
        <end position="21"/>
    </location>
</feature>
<dbReference type="Gene3D" id="2.60.40.420">
    <property type="entry name" value="Cupredoxins - blue copper proteins"/>
    <property type="match status" value="3"/>
</dbReference>
<dbReference type="Pfam" id="PF07731">
    <property type="entry name" value="Cu-oxidase_2"/>
    <property type="match status" value="1"/>
</dbReference>
<dbReference type="InterPro" id="IPR045087">
    <property type="entry name" value="Cu-oxidase_fam"/>
</dbReference>
<dbReference type="GO" id="GO:0016491">
    <property type="term" value="F:oxidoreductase activity"/>
    <property type="evidence" value="ECO:0007669"/>
    <property type="project" value="UniProtKB-KW"/>
</dbReference>
<dbReference type="InterPro" id="IPR008972">
    <property type="entry name" value="Cupredoxin"/>
</dbReference>
<keyword evidence="2" id="KW-0479">Metal-binding</keyword>
<keyword evidence="6" id="KW-0325">Glycoprotein</keyword>
<keyword evidence="5" id="KW-1015">Disulfide bond</keyword>
<accession>A0A284RMQ5</accession>
<dbReference type="OrthoDB" id="2121828at2759"/>
<dbReference type="FunFam" id="2.60.40.420:FF:000045">
    <property type="entry name" value="Laccase 2"/>
    <property type="match status" value="1"/>
</dbReference>
<dbReference type="GO" id="GO:0005507">
    <property type="term" value="F:copper ion binding"/>
    <property type="evidence" value="ECO:0007669"/>
    <property type="project" value="InterPro"/>
</dbReference>
<dbReference type="PANTHER" id="PTHR11709">
    <property type="entry name" value="MULTI-COPPER OXIDASE"/>
    <property type="match status" value="1"/>
</dbReference>